<protein>
    <recommendedName>
        <fullName evidence="2">DNA ligase (ATP)</fullName>
        <ecNumber evidence="2">6.5.1.1</ecNumber>
    </recommendedName>
</protein>
<dbReference type="Gene3D" id="3.30.1490.70">
    <property type="match status" value="1"/>
</dbReference>
<evidence type="ECO:0000256" key="1">
    <source>
        <dbReference type="ARBA" id="ARBA00007572"/>
    </source>
</evidence>
<gene>
    <name evidence="6" type="ORF">SacmaDRAFT_2952</name>
</gene>
<evidence type="ECO:0000256" key="3">
    <source>
        <dbReference type="ARBA" id="ARBA00022598"/>
    </source>
</evidence>
<dbReference type="InterPro" id="IPR012310">
    <property type="entry name" value="DNA_ligase_ATP-dep_cent"/>
</dbReference>
<dbReference type="GO" id="GO:0006310">
    <property type="term" value="P:DNA recombination"/>
    <property type="evidence" value="ECO:0007669"/>
    <property type="project" value="InterPro"/>
</dbReference>
<feature type="domain" description="ATP-dependent DNA ligase family profile" evidence="5">
    <location>
        <begin position="105"/>
        <end position="230"/>
    </location>
</feature>
<sequence length="322" mass="36126">MLVSLPEPLPPMLATLGEVPTGEQWAFEWKWDGVRAVVGSSGDRVRVHSRNLRDITATYPELSRLGGLVAGTALLDGELVTLDELGRPDFGRLQSRMHVASPTAALLRDYPVCYYVFDLLRLDGADLLDLPYQHRRQRLARLELNHPPLLRTPDHYTNTSGADLLDVAAEYGLEGVVAKRLDSAYRPGTRSRNWIKTPLRLTQEVVIGGWTPGQRRRAGMLGSLLLGAHDDTGALVYIGHVGTGFSDAALRDMQARLRPLRRESSPFGTEVPRDRARQATWVDPVLVGEVEHRQWTAEGRLRHPSWRGLRTDKRPHEVRLPR</sequence>
<dbReference type="GO" id="GO:0005524">
    <property type="term" value="F:ATP binding"/>
    <property type="evidence" value="ECO:0007669"/>
    <property type="project" value="InterPro"/>
</dbReference>
<keyword evidence="3 6" id="KW-0436">Ligase</keyword>
<name>H5X5P1_9PSEU</name>
<dbReference type="CDD" id="cd07971">
    <property type="entry name" value="OBF_DNA_ligase_LigD"/>
    <property type="match status" value="1"/>
</dbReference>
<dbReference type="Pfam" id="PF04679">
    <property type="entry name" value="DNA_ligase_A_C"/>
    <property type="match status" value="1"/>
</dbReference>
<dbReference type="PROSITE" id="PS50160">
    <property type="entry name" value="DNA_LIGASE_A3"/>
    <property type="match status" value="1"/>
</dbReference>
<evidence type="ECO:0000256" key="2">
    <source>
        <dbReference type="ARBA" id="ARBA00012727"/>
    </source>
</evidence>
<dbReference type="InterPro" id="IPR050191">
    <property type="entry name" value="ATP-dep_DNA_ligase"/>
</dbReference>
<accession>H5X5P1</accession>
<evidence type="ECO:0000256" key="4">
    <source>
        <dbReference type="ARBA" id="ARBA00034003"/>
    </source>
</evidence>
<dbReference type="CDD" id="cd07906">
    <property type="entry name" value="Adenylation_DNA_ligase_LigD_LigC"/>
    <property type="match status" value="1"/>
</dbReference>
<organism evidence="6 7">
    <name type="scientific">Saccharomonospora marina XMU15</name>
    <dbReference type="NCBI Taxonomy" id="882083"/>
    <lineage>
        <taxon>Bacteria</taxon>
        <taxon>Bacillati</taxon>
        <taxon>Actinomycetota</taxon>
        <taxon>Actinomycetes</taxon>
        <taxon>Pseudonocardiales</taxon>
        <taxon>Pseudonocardiaceae</taxon>
        <taxon>Saccharomonospora</taxon>
    </lineage>
</organism>
<dbReference type="STRING" id="882083.SacmaDRAFT_2952"/>
<dbReference type="Gene3D" id="3.30.470.30">
    <property type="entry name" value="DNA ligase/mRNA capping enzyme"/>
    <property type="match status" value="1"/>
</dbReference>
<proteinExistence type="inferred from homology"/>
<dbReference type="eggNOG" id="COG1793">
    <property type="taxonomic scope" value="Bacteria"/>
</dbReference>
<keyword evidence="7" id="KW-1185">Reference proteome</keyword>
<dbReference type="NCBIfam" id="TIGR02779">
    <property type="entry name" value="NHEJ_ligase_lig"/>
    <property type="match status" value="1"/>
</dbReference>
<dbReference type="GO" id="GO:0006281">
    <property type="term" value="P:DNA repair"/>
    <property type="evidence" value="ECO:0007669"/>
    <property type="project" value="InterPro"/>
</dbReference>
<dbReference type="Proteomes" id="UP000004926">
    <property type="component" value="Chromosome"/>
</dbReference>
<comment type="catalytic activity">
    <reaction evidence="4">
        <text>ATP + (deoxyribonucleotide)n-3'-hydroxyl + 5'-phospho-(deoxyribonucleotide)m = (deoxyribonucleotide)n+m + AMP + diphosphate.</text>
        <dbReference type="EC" id="6.5.1.1"/>
    </reaction>
</comment>
<evidence type="ECO:0000313" key="7">
    <source>
        <dbReference type="Proteomes" id="UP000004926"/>
    </source>
</evidence>
<dbReference type="InterPro" id="IPR012340">
    <property type="entry name" value="NA-bd_OB-fold"/>
</dbReference>
<dbReference type="Pfam" id="PF01068">
    <property type="entry name" value="DNA_ligase_A_M"/>
    <property type="match status" value="1"/>
</dbReference>
<dbReference type="Gene3D" id="2.40.50.140">
    <property type="entry name" value="Nucleic acid-binding proteins"/>
    <property type="match status" value="1"/>
</dbReference>
<dbReference type="InterPro" id="IPR016059">
    <property type="entry name" value="DNA_ligase_ATP-dep_CS"/>
</dbReference>
<dbReference type="SUPFAM" id="SSF56091">
    <property type="entry name" value="DNA ligase/mRNA capping enzyme, catalytic domain"/>
    <property type="match status" value="1"/>
</dbReference>
<dbReference type="AlphaFoldDB" id="H5X5P1"/>
<dbReference type="PANTHER" id="PTHR45674:SF4">
    <property type="entry name" value="DNA LIGASE 1"/>
    <property type="match status" value="1"/>
</dbReference>
<evidence type="ECO:0000259" key="5">
    <source>
        <dbReference type="PROSITE" id="PS50160"/>
    </source>
</evidence>
<dbReference type="HOGENOM" id="CLU_008325_4_0_11"/>
<dbReference type="PANTHER" id="PTHR45674">
    <property type="entry name" value="DNA LIGASE 1/3 FAMILY MEMBER"/>
    <property type="match status" value="1"/>
</dbReference>
<dbReference type="PROSITE" id="PS00697">
    <property type="entry name" value="DNA_LIGASE_A1"/>
    <property type="match status" value="1"/>
</dbReference>
<dbReference type="SUPFAM" id="SSF50249">
    <property type="entry name" value="Nucleic acid-binding proteins"/>
    <property type="match status" value="1"/>
</dbReference>
<reference evidence="6 7" key="1">
    <citation type="journal article" date="2012" name="Stand. Genomic Sci.">
        <title>Genome sequence of the ocean sediment bacterium Saccharomonospora marina type strain (XMU15(T)).</title>
        <authorList>
            <person name="Klenk H.P."/>
            <person name="Lu M."/>
            <person name="Lucas S."/>
            <person name="Lapidus A."/>
            <person name="Copeland A."/>
            <person name="Pitluck S."/>
            <person name="Goodwin L.A."/>
            <person name="Han C."/>
            <person name="Tapia R."/>
            <person name="Brambilla E.M."/>
            <person name="Potter G."/>
            <person name="Land M."/>
            <person name="Ivanova N."/>
            <person name="Rohde M."/>
            <person name="Goker M."/>
            <person name="Detter J.C."/>
            <person name="Li W.J."/>
            <person name="Kyrpides N.C."/>
            <person name="Woyke T."/>
        </authorList>
    </citation>
    <scope>NUCLEOTIDE SEQUENCE [LARGE SCALE GENOMIC DNA]</scope>
    <source>
        <strain evidence="6 7">XMU15</strain>
    </source>
</reference>
<evidence type="ECO:0000313" key="6">
    <source>
        <dbReference type="EMBL" id="EHR51189.1"/>
    </source>
</evidence>
<dbReference type="EMBL" id="CM001439">
    <property type="protein sequence ID" value="EHR51189.1"/>
    <property type="molecule type" value="Genomic_DNA"/>
</dbReference>
<dbReference type="InterPro" id="IPR012309">
    <property type="entry name" value="DNA_ligase_ATP-dep_C"/>
</dbReference>
<dbReference type="EC" id="6.5.1.1" evidence="2"/>
<comment type="similarity">
    <text evidence="1">Belongs to the ATP-dependent DNA ligase family.</text>
</comment>
<dbReference type="GO" id="GO:0003910">
    <property type="term" value="F:DNA ligase (ATP) activity"/>
    <property type="evidence" value="ECO:0007669"/>
    <property type="project" value="UniProtKB-EC"/>
</dbReference>
<dbReference type="InterPro" id="IPR014146">
    <property type="entry name" value="LigD_ligase_dom"/>
</dbReference>